<protein>
    <recommendedName>
        <fullName evidence="9">MYND-type domain-containing protein</fullName>
    </recommendedName>
</protein>
<feature type="region of interest" description="Disordered" evidence="8">
    <location>
        <begin position="601"/>
        <end position="621"/>
    </location>
</feature>
<dbReference type="PANTHER" id="PTHR47442:SF1">
    <property type="entry name" value="MYND-TYPE ZINC FINGER PROTEIN MUB1"/>
    <property type="match status" value="1"/>
</dbReference>
<feature type="compositionally biased region" description="Polar residues" evidence="8">
    <location>
        <begin position="467"/>
        <end position="478"/>
    </location>
</feature>
<feature type="compositionally biased region" description="Polar residues" evidence="8">
    <location>
        <begin position="849"/>
        <end position="858"/>
    </location>
</feature>
<dbReference type="PROSITE" id="PS50865">
    <property type="entry name" value="ZF_MYND_2"/>
    <property type="match status" value="1"/>
</dbReference>
<keyword evidence="5 7" id="KW-0863">Zinc-finger</keyword>
<feature type="compositionally biased region" description="Polar residues" evidence="8">
    <location>
        <begin position="191"/>
        <end position="211"/>
    </location>
</feature>
<gene>
    <name evidence="10" type="ORF">CROQUDRAFT_670962</name>
</gene>
<feature type="region of interest" description="Disordered" evidence="8">
    <location>
        <begin position="1016"/>
        <end position="1063"/>
    </location>
</feature>
<dbReference type="AlphaFoldDB" id="A0A9P6NMD7"/>
<feature type="region of interest" description="Disordered" evidence="8">
    <location>
        <begin position="337"/>
        <end position="588"/>
    </location>
</feature>
<feature type="region of interest" description="Disordered" evidence="8">
    <location>
        <begin position="169"/>
        <end position="319"/>
    </location>
</feature>
<feature type="region of interest" description="Disordered" evidence="8">
    <location>
        <begin position="836"/>
        <end position="866"/>
    </location>
</feature>
<accession>A0A9P6NMD7</accession>
<comment type="caution">
    <text evidence="10">The sequence shown here is derived from an EMBL/GenBank/DDBJ whole genome shotgun (WGS) entry which is preliminary data.</text>
</comment>
<dbReference type="GO" id="GO:0006511">
    <property type="term" value="P:ubiquitin-dependent protein catabolic process"/>
    <property type="evidence" value="ECO:0007669"/>
    <property type="project" value="TreeGrafter"/>
</dbReference>
<feature type="compositionally biased region" description="Low complexity" evidence="8">
    <location>
        <begin position="284"/>
        <end position="299"/>
    </location>
</feature>
<keyword evidence="3" id="KW-0963">Cytoplasm</keyword>
<feature type="compositionally biased region" description="Low complexity" evidence="8">
    <location>
        <begin position="744"/>
        <end position="759"/>
    </location>
</feature>
<feature type="domain" description="MYND-type" evidence="9">
    <location>
        <begin position="949"/>
        <end position="991"/>
    </location>
</feature>
<evidence type="ECO:0000259" key="9">
    <source>
        <dbReference type="PROSITE" id="PS50865"/>
    </source>
</evidence>
<proteinExistence type="inferred from homology"/>
<dbReference type="GO" id="GO:0007163">
    <property type="term" value="P:establishment or maintenance of cell polarity"/>
    <property type="evidence" value="ECO:0007669"/>
    <property type="project" value="TreeGrafter"/>
</dbReference>
<name>A0A9P6NMD7_9BASI</name>
<evidence type="ECO:0000256" key="1">
    <source>
        <dbReference type="ARBA" id="ARBA00004496"/>
    </source>
</evidence>
<feature type="compositionally biased region" description="Polar residues" evidence="8">
    <location>
        <begin position="272"/>
        <end position="282"/>
    </location>
</feature>
<feature type="compositionally biased region" description="Low complexity" evidence="8">
    <location>
        <begin position="244"/>
        <end position="256"/>
    </location>
</feature>
<organism evidence="10 11">
    <name type="scientific">Cronartium quercuum f. sp. fusiforme G11</name>
    <dbReference type="NCBI Taxonomy" id="708437"/>
    <lineage>
        <taxon>Eukaryota</taxon>
        <taxon>Fungi</taxon>
        <taxon>Dikarya</taxon>
        <taxon>Basidiomycota</taxon>
        <taxon>Pucciniomycotina</taxon>
        <taxon>Pucciniomycetes</taxon>
        <taxon>Pucciniales</taxon>
        <taxon>Coleosporiaceae</taxon>
        <taxon>Cronartium</taxon>
    </lineage>
</organism>
<dbReference type="GO" id="GO:0005737">
    <property type="term" value="C:cytoplasm"/>
    <property type="evidence" value="ECO:0007669"/>
    <property type="project" value="UniProtKB-SubCell"/>
</dbReference>
<evidence type="ECO:0000256" key="8">
    <source>
        <dbReference type="SAM" id="MobiDB-lite"/>
    </source>
</evidence>
<feature type="compositionally biased region" description="Low complexity" evidence="8">
    <location>
        <begin position="19"/>
        <end position="36"/>
    </location>
</feature>
<feature type="region of interest" description="Disordered" evidence="8">
    <location>
        <begin position="1"/>
        <end position="43"/>
    </location>
</feature>
<feature type="region of interest" description="Disordered" evidence="8">
    <location>
        <begin position="739"/>
        <end position="762"/>
    </location>
</feature>
<feature type="compositionally biased region" description="Low complexity" evidence="8">
    <location>
        <begin position="418"/>
        <end position="428"/>
    </location>
</feature>
<evidence type="ECO:0000256" key="2">
    <source>
        <dbReference type="ARBA" id="ARBA00010655"/>
    </source>
</evidence>
<dbReference type="InterPro" id="IPR051664">
    <property type="entry name" value="MYND-type_zinc_finger"/>
</dbReference>
<feature type="compositionally biased region" description="Polar residues" evidence="8">
    <location>
        <begin position="486"/>
        <end position="529"/>
    </location>
</feature>
<reference evidence="10" key="1">
    <citation type="submission" date="2013-11" db="EMBL/GenBank/DDBJ databases">
        <title>Genome sequence of the fusiform rust pathogen reveals effectors for host alternation and coevolution with pine.</title>
        <authorList>
            <consortium name="DOE Joint Genome Institute"/>
            <person name="Smith K."/>
            <person name="Pendleton A."/>
            <person name="Kubisiak T."/>
            <person name="Anderson C."/>
            <person name="Salamov A."/>
            <person name="Aerts A."/>
            <person name="Riley R."/>
            <person name="Clum A."/>
            <person name="Lindquist E."/>
            <person name="Ence D."/>
            <person name="Campbell M."/>
            <person name="Kronenberg Z."/>
            <person name="Feau N."/>
            <person name="Dhillon B."/>
            <person name="Hamelin R."/>
            <person name="Burleigh J."/>
            <person name="Smith J."/>
            <person name="Yandell M."/>
            <person name="Nelson C."/>
            <person name="Grigoriev I."/>
            <person name="Davis J."/>
        </authorList>
    </citation>
    <scope>NUCLEOTIDE SEQUENCE</scope>
    <source>
        <strain evidence="10">G11</strain>
    </source>
</reference>
<dbReference type="EMBL" id="MU167256">
    <property type="protein sequence ID" value="KAG0146794.1"/>
    <property type="molecule type" value="Genomic_DNA"/>
</dbReference>
<dbReference type="SUPFAM" id="SSF144232">
    <property type="entry name" value="HIT/MYND zinc finger-like"/>
    <property type="match status" value="1"/>
</dbReference>
<feature type="compositionally biased region" description="Low complexity" evidence="8">
    <location>
        <begin position="213"/>
        <end position="226"/>
    </location>
</feature>
<evidence type="ECO:0000256" key="4">
    <source>
        <dbReference type="ARBA" id="ARBA00022723"/>
    </source>
</evidence>
<feature type="compositionally biased region" description="Pro residues" evidence="8">
    <location>
        <begin position="571"/>
        <end position="581"/>
    </location>
</feature>
<sequence length="1168" mass="124804">MREHRDHARSPLIPPPSFLPDLQPSSLGLLSSSSSPANSTRDRIPEIRVSPFKSFLTPNPTSELPPPPSINILPLAAHQAATVGLSREQKQILWTWSLSFQCVVNVGVRGSELVRTRVVEAGVVPVIISVLGGYLHEMERIRQQSEARERARRKSTLLLASQPTASISALSRSLSPADIPRPPRPVLSPRTLLNPQSRPTQNLLPTTSPTRPLNPSGLAASAANARPSPPRLSLTGRRNSMAESTNNTTNPQPSTSQHHHPSHNHPPSQLSARSDGSGTFGSHPTIQSTINPISINSSTHPGFRTGSISPSSVSSSSSLETSRLLSGRLSQAQHHLVRSVTPDTLQSSIASGSGSGSEVEMDDQPITATSVQAAGDGSGEVDPSDQMDAQPPARFDADESEADVVMELAGDSSEPGPSNLDLANSANNSRRRTRRGTIKGTHRGSVVQITPLGPPPTTVTDFEDRSLSNSSASETGPTSMEGIESSALTGVTEANMSPNANRPTFNDHQTPRASSTRLTSTPHTITQRSLHPDSRHEYAQSSAPSDTDDVTMAGPSDRNPSRGSLTNILNPSPPRHLPPGPRPEDADNQTLAGARLQRIFSETGDEDPPPAFTAHSPPATEPTMIPIPITITNPGTPPVPVAAVPVVPVAPIANPMTNTGSTATLGFRDEDVLLALQLLAYLSKYPHVRAYFHEPASRATLELTYGSMMEATRALARFVGRYKSDRYERERAKEAIIALGGGPNTTPTASTSNSRRSASAQLPSDWAAGTAPLPGAFTTPPANRTNVPSAHGHGHGHGHQVAHAHLHRATTSTSATQERLNRAEAYVRAFSTREPIYTAPPPADREHSTSGTHSSLPTMASPAPMPGIHYAPSPSLTMTSSYARMTTGEQINPLSTNVFSYVERFTHRRPSNDNHTPIIPSEIQYWAGVIMRNACRKDEERGGIRQCANMQCGKWETYPREFAKCRRCRKAKYCSKACQSKAWQLGHRFWCCTKSDYETATDVAAAAAAASSATTTTTTEVVPTGTQVEAERPDTPTANTPVGDDPSTGTTTPAPVPIVPVAPIRPLPEPAGLMDAAIARLRRRRSTISLVTADRGAEAIATPPDQETGLGIGRVNVGLVVAAANPLPLPEEVEDEGNRARRIVEEEAEQEDEAIRLANPVNTTPRAL</sequence>
<feature type="compositionally biased region" description="Low complexity" evidence="8">
    <location>
        <begin position="307"/>
        <end position="319"/>
    </location>
</feature>
<comment type="subcellular location">
    <subcellularLocation>
        <location evidence="1">Cytoplasm</location>
    </subcellularLocation>
</comment>
<dbReference type="OrthoDB" id="5594178at2759"/>
<keyword evidence="11" id="KW-1185">Reference proteome</keyword>
<dbReference type="PANTHER" id="PTHR47442">
    <property type="entry name" value="MYND-TYPE ZINC FINGER PROTEIN MUB1"/>
    <property type="match status" value="1"/>
</dbReference>
<evidence type="ECO:0000256" key="7">
    <source>
        <dbReference type="PROSITE-ProRule" id="PRU00134"/>
    </source>
</evidence>
<evidence type="ECO:0000256" key="5">
    <source>
        <dbReference type="ARBA" id="ARBA00022771"/>
    </source>
</evidence>
<dbReference type="Proteomes" id="UP000886653">
    <property type="component" value="Unassembled WGS sequence"/>
</dbReference>
<evidence type="ECO:0000256" key="3">
    <source>
        <dbReference type="ARBA" id="ARBA00022490"/>
    </source>
</evidence>
<dbReference type="GO" id="GO:0008270">
    <property type="term" value="F:zinc ion binding"/>
    <property type="evidence" value="ECO:0007669"/>
    <property type="project" value="UniProtKB-KW"/>
</dbReference>
<keyword evidence="4" id="KW-0479">Metal-binding</keyword>
<dbReference type="GO" id="GO:1990304">
    <property type="term" value="C:MUB1-RAD6-UBR2 ubiquitin ligase complex"/>
    <property type="evidence" value="ECO:0007669"/>
    <property type="project" value="TreeGrafter"/>
</dbReference>
<comment type="similarity">
    <text evidence="2">Belongs to the MUB1/samB family.</text>
</comment>
<feature type="compositionally biased region" description="Polar residues" evidence="8">
    <location>
        <begin position="561"/>
        <end position="570"/>
    </location>
</feature>
<feature type="region of interest" description="Disordered" evidence="8">
    <location>
        <begin position="1147"/>
        <end position="1168"/>
    </location>
</feature>
<dbReference type="Pfam" id="PF01753">
    <property type="entry name" value="zf-MYND"/>
    <property type="match status" value="1"/>
</dbReference>
<feature type="compositionally biased region" description="Pro residues" evidence="8">
    <location>
        <begin position="1054"/>
        <end position="1063"/>
    </location>
</feature>
<dbReference type="Gene3D" id="6.10.140.2220">
    <property type="match status" value="1"/>
</dbReference>
<evidence type="ECO:0000313" key="10">
    <source>
        <dbReference type="EMBL" id="KAG0146794.1"/>
    </source>
</evidence>
<evidence type="ECO:0000313" key="11">
    <source>
        <dbReference type="Proteomes" id="UP000886653"/>
    </source>
</evidence>
<dbReference type="InterPro" id="IPR002893">
    <property type="entry name" value="Znf_MYND"/>
</dbReference>
<keyword evidence="6" id="KW-0862">Zinc</keyword>
<feature type="compositionally biased region" description="Basic residues" evidence="8">
    <location>
        <begin position="429"/>
        <end position="442"/>
    </location>
</feature>
<evidence type="ECO:0000256" key="6">
    <source>
        <dbReference type="ARBA" id="ARBA00022833"/>
    </source>
</evidence>